<dbReference type="PANTHER" id="PTHR46910:SF11">
    <property type="entry name" value="ZN(2)-C6 FUNGAL-TYPE DOMAIN-CONTAINING PROTEIN"/>
    <property type="match status" value="1"/>
</dbReference>
<dbReference type="InterPro" id="IPR001138">
    <property type="entry name" value="Zn2Cys6_DnaBD"/>
</dbReference>
<dbReference type="EMBL" id="FCQH01000016">
    <property type="protein sequence ID" value="CVL05303.1"/>
    <property type="molecule type" value="Genomic_DNA"/>
</dbReference>
<keyword evidence="3" id="KW-0732">Signal</keyword>
<dbReference type="PROSITE" id="PS50048">
    <property type="entry name" value="ZN2_CY6_FUNGAL_2"/>
    <property type="match status" value="1"/>
</dbReference>
<feature type="domain" description="Zn(2)-C6 fungal-type" evidence="4">
    <location>
        <begin position="77"/>
        <end position="106"/>
    </location>
</feature>
<comment type="caution">
    <text evidence="5">The sequence shown here is derived from an EMBL/GenBank/DDBJ whole genome shotgun (WGS) entry which is preliminary data.</text>
</comment>
<evidence type="ECO:0000256" key="1">
    <source>
        <dbReference type="ARBA" id="ARBA00023242"/>
    </source>
</evidence>
<evidence type="ECO:0000256" key="3">
    <source>
        <dbReference type="SAM" id="SignalP"/>
    </source>
</evidence>
<dbReference type="GO" id="GO:0008270">
    <property type="term" value="F:zinc ion binding"/>
    <property type="evidence" value="ECO:0007669"/>
    <property type="project" value="InterPro"/>
</dbReference>
<dbReference type="VEuPathDB" id="FungiDB:FMAN_10836"/>
<sequence>MQVFSLCVVSGSASALQCGIDDASKMNGARLSRCLANLDLQSRESRSIFEGSNENRKMSTASTTKKSSKRDEYTSHACTECQRRKVKCSGQSPCHNCLGRGAECSYQDISNGSSKRKRKQSSSNANKRRAVPSSSLSTSASDETALLKEQLRRLQQGLDTLMMQQSLSFDFLTSHNTPSLPNQTGISAPSPDEPPLTSSQSIEAFEPRSTTHNDEEESPNSCQEHRQPDELTYADTDTFVPGSRWLNRFAVASQICDLRSSVGAGPFLPSTTLPKSCTVILPCPKDLSQAIKVGLAGADCFFPSIHGTRLVEAISETLKALSYSSTTQSVVVTEPHHLVISILLVIIAAGQNLDDTICPDLDLDKVWPGSEAYWQSRKLMQHFEGGGSELQTNCVIYHTFSAAYLLAAERLRLASTHVLNGLHSAVSLGLGQSHGYPTSSEDIVDPLALWVTLDFLDKRITQKCGIPYFVGNSLGHVDFEHETSAHIDLKSKTYLKTMFSHARLWASVWDGFLAPNAPMASDWVEIQAFDAKLLALREQYPDISSWNGEVDNTILNSPCELEDRRHLLVFLRYQSLRLSIRQRTLIPPETNARRVASCLRISIESLDAMSHYLDSWGANPNAGYILTASLVESIYYLTLGYREGVSVLDVEALPLALHRAGSMLESLSATIVSAARAFKALRCVLNFDFNDSRPDYDLIFPLGGYSESDMNFAMAVDQVDYPSSTETFDFSKSFNSMIPNPMAERGLEVSLGLAEMFTEIEAR</sequence>
<protein>
    <recommendedName>
        <fullName evidence="4">Zn(2)-C6 fungal-type domain-containing protein</fullName>
    </recommendedName>
</protein>
<dbReference type="GeneID" id="65090089"/>
<evidence type="ECO:0000313" key="5">
    <source>
        <dbReference type="EMBL" id="CVL05303.1"/>
    </source>
</evidence>
<evidence type="ECO:0000313" key="6">
    <source>
        <dbReference type="Proteomes" id="UP000184255"/>
    </source>
</evidence>
<dbReference type="Gene3D" id="4.10.240.10">
    <property type="entry name" value="Zn(2)-C6 fungal-type DNA-binding domain"/>
    <property type="match status" value="1"/>
</dbReference>
<organism evidence="5 6">
    <name type="scientific">Fusarium mangiferae</name>
    <name type="common">Mango malformation disease fungus</name>
    <dbReference type="NCBI Taxonomy" id="192010"/>
    <lineage>
        <taxon>Eukaryota</taxon>
        <taxon>Fungi</taxon>
        <taxon>Dikarya</taxon>
        <taxon>Ascomycota</taxon>
        <taxon>Pezizomycotina</taxon>
        <taxon>Sordariomycetes</taxon>
        <taxon>Hypocreomycetidae</taxon>
        <taxon>Hypocreales</taxon>
        <taxon>Nectriaceae</taxon>
        <taxon>Fusarium</taxon>
        <taxon>Fusarium fujikuroi species complex</taxon>
    </lineage>
</organism>
<proteinExistence type="predicted"/>
<feature type="region of interest" description="Disordered" evidence="2">
    <location>
        <begin position="47"/>
        <end position="69"/>
    </location>
</feature>
<keyword evidence="1" id="KW-0539">Nucleus</keyword>
<keyword evidence="6" id="KW-1185">Reference proteome</keyword>
<dbReference type="InterPro" id="IPR050987">
    <property type="entry name" value="AtrR-like"/>
</dbReference>
<dbReference type="RefSeq" id="XP_041689213.1">
    <property type="nucleotide sequence ID" value="XM_041823654.1"/>
</dbReference>
<dbReference type="PANTHER" id="PTHR46910">
    <property type="entry name" value="TRANSCRIPTION FACTOR PDR1"/>
    <property type="match status" value="1"/>
</dbReference>
<name>A0A1L7UAD9_FUSMA</name>
<dbReference type="SUPFAM" id="SSF57701">
    <property type="entry name" value="Zn2/Cys6 DNA-binding domain"/>
    <property type="match status" value="1"/>
</dbReference>
<gene>
    <name evidence="5" type="ORF">FMAN_10836</name>
</gene>
<dbReference type="CDD" id="cd00067">
    <property type="entry name" value="GAL4"/>
    <property type="match status" value="1"/>
</dbReference>
<dbReference type="Pfam" id="PF00172">
    <property type="entry name" value="Zn_clus"/>
    <property type="match status" value="1"/>
</dbReference>
<feature type="signal peptide" evidence="3">
    <location>
        <begin position="1"/>
        <end position="15"/>
    </location>
</feature>
<feature type="compositionally biased region" description="Low complexity" evidence="2">
    <location>
        <begin position="133"/>
        <end position="142"/>
    </location>
</feature>
<evidence type="ECO:0000259" key="4">
    <source>
        <dbReference type="PROSITE" id="PS50048"/>
    </source>
</evidence>
<dbReference type="SMART" id="SM00066">
    <property type="entry name" value="GAL4"/>
    <property type="match status" value="1"/>
</dbReference>
<reference evidence="6" key="1">
    <citation type="journal article" date="2016" name="Genome Biol. Evol.">
        <title>Comparative 'omics' of the Fusarium fujikuroi species complex highlights differences in genetic potential and metabolite synthesis.</title>
        <authorList>
            <person name="Niehaus E.-M."/>
            <person name="Muensterkoetter M."/>
            <person name="Proctor R.H."/>
            <person name="Brown D.W."/>
            <person name="Sharon A."/>
            <person name="Idan Y."/>
            <person name="Oren-Young L."/>
            <person name="Sieber C.M."/>
            <person name="Novak O."/>
            <person name="Pencik A."/>
            <person name="Tarkowska D."/>
            <person name="Hromadova K."/>
            <person name="Freeman S."/>
            <person name="Maymon M."/>
            <person name="Elazar M."/>
            <person name="Youssef S.A."/>
            <person name="El-Shabrawy E.S.M."/>
            <person name="Shalaby A.B.A."/>
            <person name="Houterman P."/>
            <person name="Brock N.L."/>
            <person name="Burkhardt I."/>
            <person name="Tsavkelova E.A."/>
            <person name="Dickschat J.S."/>
            <person name="Galuszka P."/>
            <person name="Gueldener U."/>
            <person name="Tudzynski B."/>
        </authorList>
    </citation>
    <scope>NUCLEOTIDE SEQUENCE [LARGE SCALE GENOMIC DNA]</scope>
    <source>
        <strain evidence="6">MRC7560</strain>
    </source>
</reference>
<dbReference type="GO" id="GO:0000981">
    <property type="term" value="F:DNA-binding transcription factor activity, RNA polymerase II-specific"/>
    <property type="evidence" value="ECO:0007669"/>
    <property type="project" value="InterPro"/>
</dbReference>
<feature type="compositionally biased region" description="Basic residues" evidence="2">
    <location>
        <begin position="114"/>
        <end position="130"/>
    </location>
</feature>
<dbReference type="Proteomes" id="UP000184255">
    <property type="component" value="Unassembled WGS sequence"/>
</dbReference>
<evidence type="ECO:0000256" key="2">
    <source>
        <dbReference type="SAM" id="MobiDB-lite"/>
    </source>
</evidence>
<accession>A0A1L7UAD9</accession>
<dbReference type="InterPro" id="IPR036864">
    <property type="entry name" value="Zn2-C6_fun-type_DNA-bd_sf"/>
</dbReference>
<feature type="region of interest" description="Disordered" evidence="2">
    <location>
        <begin position="108"/>
        <end position="142"/>
    </location>
</feature>
<dbReference type="AlphaFoldDB" id="A0A1L7UAD9"/>
<feature type="compositionally biased region" description="Polar residues" evidence="2">
    <location>
        <begin position="173"/>
        <end position="187"/>
    </location>
</feature>
<feature type="compositionally biased region" description="Basic and acidic residues" evidence="2">
    <location>
        <begin position="47"/>
        <end position="57"/>
    </location>
</feature>
<feature type="region of interest" description="Disordered" evidence="2">
    <location>
        <begin position="173"/>
        <end position="230"/>
    </location>
</feature>
<feature type="chain" id="PRO_5012431069" description="Zn(2)-C6 fungal-type domain-containing protein" evidence="3">
    <location>
        <begin position="16"/>
        <end position="763"/>
    </location>
</feature>